<reference evidence="1" key="1">
    <citation type="submission" date="2021-03" db="EMBL/GenBank/DDBJ databases">
        <title>Draft genome sequence of rust myrtle Austropuccinia psidii MF-1, a brazilian biotype.</title>
        <authorList>
            <person name="Quecine M.C."/>
            <person name="Pachon D.M.R."/>
            <person name="Bonatelli M.L."/>
            <person name="Correr F.H."/>
            <person name="Franceschini L.M."/>
            <person name="Leite T.F."/>
            <person name="Margarido G.R.A."/>
            <person name="Almeida C.A."/>
            <person name="Ferrarezi J.A."/>
            <person name="Labate C.A."/>
        </authorList>
    </citation>
    <scope>NUCLEOTIDE SEQUENCE</scope>
    <source>
        <strain evidence="1">MF-1</strain>
    </source>
</reference>
<name>A0A9Q3PJT7_9BASI</name>
<accession>A0A9Q3PJT7</accession>
<keyword evidence="2" id="KW-1185">Reference proteome</keyword>
<comment type="caution">
    <text evidence="1">The sequence shown here is derived from an EMBL/GenBank/DDBJ whole genome shotgun (WGS) entry which is preliminary data.</text>
</comment>
<dbReference type="EMBL" id="AVOT02074693">
    <property type="protein sequence ID" value="MBW0563750.1"/>
    <property type="molecule type" value="Genomic_DNA"/>
</dbReference>
<dbReference type="AlphaFoldDB" id="A0A9Q3PJT7"/>
<feature type="non-terminal residue" evidence="1">
    <location>
        <position position="1"/>
    </location>
</feature>
<protein>
    <submittedName>
        <fullName evidence="1">Uncharacterized protein</fullName>
    </submittedName>
</protein>
<sequence length="221" mass="25629">MKFRLLGERAARIRENQATVQAIEKQLAEPDRAYSDSLMLTRSRPTHLSSGFTAFRYQKISGQESPLFTIPCSFQEKTRIQGQNQEFFQPKAERVRTNDPEAVRLGERSTQKPEIVVNTYRISSLNNRNITPTQNEHSVVTPERIIIPDTNSRTTRACNQSFNLDEIANTIKDVRKRNKIGKHFTYRSSSFKEKQPFWVDFKDKPKERVSEVTKEKNSCSN</sequence>
<gene>
    <name evidence="1" type="ORF">O181_103465</name>
</gene>
<evidence type="ECO:0000313" key="2">
    <source>
        <dbReference type="Proteomes" id="UP000765509"/>
    </source>
</evidence>
<dbReference type="Proteomes" id="UP000765509">
    <property type="component" value="Unassembled WGS sequence"/>
</dbReference>
<proteinExistence type="predicted"/>
<dbReference type="OrthoDB" id="2157866at2759"/>
<evidence type="ECO:0000313" key="1">
    <source>
        <dbReference type="EMBL" id="MBW0563750.1"/>
    </source>
</evidence>
<organism evidence="1 2">
    <name type="scientific">Austropuccinia psidii MF-1</name>
    <dbReference type="NCBI Taxonomy" id="1389203"/>
    <lineage>
        <taxon>Eukaryota</taxon>
        <taxon>Fungi</taxon>
        <taxon>Dikarya</taxon>
        <taxon>Basidiomycota</taxon>
        <taxon>Pucciniomycotina</taxon>
        <taxon>Pucciniomycetes</taxon>
        <taxon>Pucciniales</taxon>
        <taxon>Sphaerophragmiaceae</taxon>
        <taxon>Austropuccinia</taxon>
    </lineage>
</organism>